<evidence type="ECO:0000313" key="4">
    <source>
        <dbReference type="EMBL" id="KAF2100106.1"/>
    </source>
</evidence>
<evidence type="ECO:0000256" key="1">
    <source>
        <dbReference type="SAM" id="MobiDB-lite"/>
    </source>
</evidence>
<comment type="caution">
    <text evidence="4">The sequence shown here is derived from an EMBL/GenBank/DDBJ whole genome shotgun (WGS) entry which is preliminary data.</text>
</comment>
<dbReference type="Proteomes" id="UP000799772">
    <property type="component" value="Unassembled WGS sequence"/>
</dbReference>
<dbReference type="PANTHER" id="PTHR11236">
    <property type="entry name" value="AMINOBENZOATE/ANTHRANILATE SYNTHASE"/>
    <property type="match status" value="1"/>
</dbReference>
<dbReference type="AlphaFoldDB" id="A0A9P4M6X0"/>
<dbReference type="PANTHER" id="PTHR11236:SF9">
    <property type="entry name" value="ANTHRANILATE SYNTHASE COMPONENT 1"/>
    <property type="match status" value="1"/>
</dbReference>
<reference evidence="4" key="1">
    <citation type="journal article" date="2020" name="Stud. Mycol.">
        <title>101 Dothideomycetes genomes: a test case for predicting lifestyles and emergence of pathogens.</title>
        <authorList>
            <person name="Haridas S."/>
            <person name="Albert R."/>
            <person name="Binder M."/>
            <person name="Bloem J."/>
            <person name="Labutti K."/>
            <person name="Salamov A."/>
            <person name="Andreopoulos B."/>
            <person name="Baker S."/>
            <person name="Barry K."/>
            <person name="Bills G."/>
            <person name="Bluhm B."/>
            <person name="Cannon C."/>
            <person name="Castanera R."/>
            <person name="Culley D."/>
            <person name="Daum C."/>
            <person name="Ezra D."/>
            <person name="Gonzalez J."/>
            <person name="Henrissat B."/>
            <person name="Kuo A."/>
            <person name="Liang C."/>
            <person name="Lipzen A."/>
            <person name="Lutzoni F."/>
            <person name="Magnuson J."/>
            <person name="Mondo S."/>
            <person name="Nolan M."/>
            <person name="Ohm R."/>
            <person name="Pangilinan J."/>
            <person name="Park H.-J."/>
            <person name="Ramirez L."/>
            <person name="Alfaro M."/>
            <person name="Sun H."/>
            <person name="Tritt A."/>
            <person name="Yoshinaga Y."/>
            <person name="Zwiers L.-H."/>
            <person name="Turgeon B."/>
            <person name="Goodwin S."/>
            <person name="Spatafora J."/>
            <person name="Crous P."/>
            <person name="Grigoriev I."/>
        </authorList>
    </citation>
    <scope>NUCLEOTIDE SEQUENCE</scope>
    <source>
        <strain evidence="4">CBS 133067</strain>
    </source>
</reference>
<dbReference type="Gene3D" id="3.60.120.10">
    <property type="entry name" value="Anthranilate synthase"/>
    <property type="match status" value="1"/>
</dbReference>
<dbReference type="PRINTS" id="PR00095">
    <property type="entry name" value="ANTSNTHASEI"/>
</dbReference>
<dbReference type="OrthoDB" id="1865897at2759"/>
<dbReference type="Pfam" id="PF04715">
    <property type="entry name" value="Anth_synt_I_N"/>
    <property type="match status" value="1"/>
</dbReference>
<accession>A0A9P4M6X0</accession>
<keyword evidence="5" id="KW-1185">Reference proteome</keyword>
<evidence type="ECO:0000259" key="3">
    <source>
        <dbReference type="Pfam" id="PF04715"/>
    </source>
</evidence>
<protein>
    <submittedName>
        <fullName evidence="4">Anthranilate synthase component</fullName>
    </submittedName>
</protein>
<dbReference type="InterPro" id="IPR015890">
    <property type="entry name" value="Chorismate_C"/>
</dbReference>
<dbReference type="SUPFAM" id="SSF56322">
    <property type="entry name" value="ADC synthase"/>
    <property type="match status" value="1"/>
</dbReference>
<dbReference type="Pfam" id="PF00425">
    <property type="entry name" value="Chorismate_bind"/>
    <property type="match status" value="1"/>
</dbReference>
<evidence type="ECO:0000259" key="2">
    <source>
        <dbReference type="Pfam" id="PF00425"/>
    </source>
</evidence>
<name>A0A9P4M6X0_9PEZI</name>
<sequence>MASRLDILPSLDAVQKAVSSSSNSPNPPNLIPLVAPISADILTPTSIYLKLTAKSQSKLSFLFESAGTTGTIGRYSFVGTGPRKVIQTGPGFGEETDPLPILQQELSKFRVAQIPGLRLPPLIGGGIGYVGYDCVKYFEPKTKRDMSDPLKIPESFFMLFDTVVAVDHFFQLVQVITFLRVPEDGNLERAYEEGSKVLREMVSILRSEETPLPPQGPIVPNQEAVSNIGQSGYENHVKVLRKHIMKGDIIQCVPSQRYARPTSLHPFNIYRELRTVNPSPYLFFVDCQDFQLVGASPEVLVKSEQGRIVTHPIAGTVKRGLSLEEDDELAEQLRNSLKDRAEHVMLVDLARNDVNRVADPLSTKVDRLMIVQRFSHVQHLTSEVSGVLRQGKTRFDAFRSIFPAGTTSGAPKVRAMELIAELEGEKRGVYAGAVGYFGYDSVAENGQVSEGAMDTCIALRTMLVKGGIAYLQAGGGIVFDSDPYEEYVETINKLGASMQTIARAEKKHLEAQAQQKETKAGAEPAVAPMTSIGEQGRDDAGLVNGEPPRRTNAHVDLAA</sequence>
<dbReference type="InterPro" id="IPR006805">
    <property type="entry name" value="Anth_synth_I_N"/>
</dbReference>
<feature type="domain" description="Chorismate-utilising enzyme C-terminal" evidence="2">
    <location>
        <begin position="231"/>
        <end position="493"/>
    </location>
</feature>
<feature type="compositionally biased region" description="Basic and acidic residues" evidence="1">
    <location>
        <begin position="511"/>
        <end position="520"/>
    </location>
</feature>
<feature type="region of interest" description="Disordered" evidence="1">
    <location>
        <begin position="511"/>
        <end position="559"/>
    </location>
</feature>
<proteinExistence type="predicted"/>
<dbReference type="EMBL" id="ML978125">
    <property type="protein sequence ID" value="KAF2100106.1"/>
    <property type="molecule type" value="Genomic_DNA"/>
</dbReference>
<dbReference type="GO" id="GO:0000162">
    <property type="term" value="P:L-tryptophan biosynthetic process"/>
    <property type="evidence" value="ECO:0007669"/>
    <property type="project" value="TreeGrafter"/>
</dbReference>
<organism evidence="4 5">
    <name type="scientific">Rhizodiscina lignyota</name>
    <dbReference type="NCBI Taxonomy" id="1504668"/>
    <lineage>
        <taxon>Eukaryota</taxon>
        <taxon>Fungi</taxon>
        <taxon>Dikarya</taxon>
        <taxon>Ascomycota</taxon>
        <taxon>Pezizomycotina</taxon>
        <taxon>Dothideomycetes</taxon>
        <taxon>Pleosporomycetidae</taxon>
        <taxon>Aulographales</taxon>
        <taxon>Rhizodiscinaceae</taxon>
        <taxon>Rhizodiscina</taxon>
    </lineage>
</organism>
<evidence type="ECO:0000313" key="5">
    <source>
        <dbReference type="Proteomes" id="UP000799772"/>
    </source>
</evidence>
<gene>
    <name evidence="4" type="ORF">NA57DRAFT_65873</name>
</gene>
<dbReference type="InterPro" id="IPR005801">
    <property type="entry name" value="ADC_synthase"/>
</dbReference>
<feature type="domain" description="Anthranilate synthase component I N-terminal" evidence="3">
    <location>
        <begin position="40"/>
        <end position="173"/>
    </location>
</feature>
<dbReference type="InterPro" id="IPR019999">
    <property type="entry name" value="Anth_synth_I-like"/>
</dbReference>